<feature type="transmembrane region" description="Helical" evidence="1">
    <location>
        <begin position="187"/>
        <end position="215"/>
    </location>
</feature>
<feature type="transmembrane region" description="Helical" evidence="1">
    <location>
        <begin position="317"/>
        <end position="335"/>
    </location>
</feature>
<dbReference type="RefSeq" id="WP_254796166.1">
    <property type="nucleotide sequence ID" value="NZ_FPLD01000036.1"/>
</dbReference>
<name>A0A1L0AQL3_9GAMM</name>
<feature type="transmembrane region" description="Helical" evidence="1">
    <location>
        <begin position="88"/>
        <end position="104"/>
    </location>
</feature>
<feature type="transmembrane region" description="Helical" evidence="1">
    <location>
        <begin position="148"/>
        <end position="167"/>
    </location>
</feature>
<dbReference type="AlphaFoldDB" id="A0A1L0AQL3"/>
<feature type="transmembrane region" description="Helical" evidence="1">
    <location>
        <begin position="259"/>
        <end position="278"/>
    </location>
</feature>
<dbReference type="EMBL" id="FPLD01000036">
    <property type="protein sequence ID" value="SGY90228.1"/>
    <property type="molecule type" value="Genomic_DNA"/>
</dbReference>
<accession>A0A1L0AQL3</accession>
<evidence type="ECO:0000313" key="2">
    <source>
        <dbReference type="EMBL" id="SGY90228.1"/>
    </source>
</evidence>
<keyword evidence="1" id="KW-0472">Membrane</keyword>
<reference evidence="2 3" key="1">
    <citation type="submission" date="2016-11" db="EMBL/GenBank/DDBJ databases">
        <authorList>
            <person name="Jaros S."/>
            <person name="Januszkiewicz K."/>
            <person name="Wedrychowicz H."/>
        </authorList>
    </citation>
    <scope>NUCLEOTIDE SEQUENCE [LARGE SCALE GENOMIC DNA]</scope>
    <source>
        <strain evidence="2">NVI 5450</strain>
    </source>
</reference>
<protein>
    <recommendedName>
        <fullName evidence="4">DUF2955 domain-containing protein</fullName>
    </recommendedName>
</protein>
<evidence type="ECO:0000313" key="3">
    <source>
        <dbReference type="Proteomes" id="UP000183794"/>
    </source>
</evidence>
<organism evidence="2 3">
    <name type="scientific">Moritella viscosa</name>
    <dbReference type="NCBI Taxonomy" id="80854"/>
    <lineage>
        <taxon>Bacteria</taxon>
        <taxon>Pseudomonadati</taxon>
        <taxon>Pseudomonadota</taxon>
        <taxon>Gammaproteobacteria</taxon>
        <taxon>Alteromonadales</taxon>
        <taxon>Moritellaceae</taxon>
        <taxon>Moritella</taxon>
    </lineage>
</organism>
<evidence type="ECO:0008006" key="4">
    <source>
        <dbReference type="Google" id="ProtNLM"/>
    </source>
</evidence>
<gene>
    <name evidence="2" type="ORF">NVI5450_1093</name>
</gene>
<keyword evidence="1" id="KW-1133">Transmembrane helix</keyword>
<sequence length="351" mass="39226">MFLILDIFINASVTKPKNNLQEALRISFTITLCMMLGKILNFDNPVYLALYPTMLITKGRDFSWLAMSRTLAPSLISAALAVFVSELFYGHPFIIWTISLLFFDQLRRRADTPIKLAKMILPCFHWVLMVIFSQSGHFDMPGMIRECFAAMVIAATVTKLMIILFPVPKLGKLPQFKPQSVTYGHRLVSLALIGSGLGFLLVVDMLPATFCMVPVISAAIQFNRGTFIELVEQRFITQIAGCAIAGVFIFLMSGHQSTLGFYALSLGSVIFILTSSMLSTTGFTSGVHADTLLATILPIQLYMGNNSFGLDNTFLRAWQLFITLTILFIGYRLTISRDKHEQENHPNPRTE</sequence>
<evidence type="ECO:0000256" key="1">
    <source>
        <dbReference type="SAM" id="Phobius"/>
    </source>
</evidence>
<feature type="transmembrane region" description="Helical" evidence="1">
    <location>
        <begin position="235"/>
        <end position="252"/>
    </location>
</feature>
<feature type="transmembrane region" description="Helical" evidence="1">
    <location>
        <begin position="116"/>
        <end position="136"/>
    </location>
</feature>
<dbReference type="InterPro" id="IPR022604">
    <property type="entry name" value="DUF2955"/>
</dbReference>
<proteinExistence type="predicted"/>
<dbReference type="Proteomes" id="UP000183794">
    <property type="component" value="Unassembled WGS sequence"/>
</dbReference>
<keyword evidence="1" id="KW-0812">Transmembrane</keyword>
<dbReference type="Pfam" id="PF11168">
    <property type="entry name" value="DUF2955"/>
    <property type="match status" value="1"/>
</dbReference>